<protein>
    <recommendedName>
        <fullName evidence="3">Rieske domain-containing protein</fullName>
    </recommendedName>
</protein>
<accession>A0ABN8JMD3</accession>
<proteinExistence type="predicted"/>
<keyword evidence="2" id="KW-1185">Reference proteome</keyword>
<sequence length="125" mass="13848">MVKLTDLDPRWLIDDGRKVGFVFKSPTNGEWWQTCFFEAGRKVLICHDPECYRKDEWCCPHSQTGLARAAGVDPSKVQGCERDCAWAIHGPLDFSVLTITPSIDGSKGGLWHGFITNGQIVGGIP</sequence>
<evidence type="ECO:0000313" key="1">
    <source>
        <dbReference type="EMBL" id="CAH2399265.1"/>
    </source>
</evidence>
<dbReference type="Proteomes" id="UP001152604">
    <property type="component" value="Unassembled WGS sequence"/>
</dbReference>
<name>A0ABN8JMD3_9HYPH</name>
<dbReference type="EMBL" id="CAKXZS010000014">
    <property type="protein sequence ID" value="CAH2399265.1"/>
    <property type="molecule type" value="Genomic_DNA"/>
</dbReference>
<evidence type="ECO:0000313" key="2">
    <source>
        <dbReference type="Proteomes" id="UP001152604"/>
    </source>
</evidence>
<comment type="caution">
    <text evidence="1">The sequence shown here is derived from an EMBL/GenBank/DDBJ whole genome shotgun (WGS) entry which is preliminary data.</text>
</comment>
<reference evidence="1" key="1">
    <citation type="submission" date="2022-03" db="EMBL/GenBank/DDBJ databases">
        <authorList>
            <person name="Brunel B."/>
        </authorList>
    </citation>
    <scope>NUCLEOTIDE SEQUENCE</scope>
    <source>
        <strain evidence="1">STM4922sample</strain>
    </source>
</reference>
<evidence type="ECO:0008006" key="3">
    <source>
        <dbReference type="Google" id="ProtNLM"/>
    </source>
</evidence>
<gene>
    <name evidence="1" type="ORF">MES4922_210179</name>
</gene>
<organism evidence="1 2">
    <name type="scientific">Mesorhizobium ventifaucium</name>
    <dbReference type="NCBI Taxonomy" id="666020"/>
    <lineage>
        <taxon>Bacteria</taxon>
        <taxon>Pseudomonadati</taxon>
        <taxon>Pseudomonadota</taxon>
        <taxon>Alphaproteobacteria</taxon>
        <taxon>Hyphomicrobiales</taxon>
        <taxon>Phyllobacteriaceae</taxon>
        <taxon>Mesorhizobium</taxon>
    </lineage>
</organism>